<keyword evidence="2" id="KW-0479">Metal-binding</keyword>
<dbReference type="STRING" id="106004.A0A1Y2FU13"/>
<dbReference type="EC" id="5.6.2.4" evidence="10"/>
<evidence type="ECO:0000256" key="3">
    <source>
        <dbReference type="ARBA" id="ARBA00022741"/>
    </source>
</evidence>
<evidence type="ECO:0000256" key="5">
    <source>
        <dbReference type="ARBA" id="ARBA00022806"/>
    </source>
</evidence>
<comment type="catalytic activity">
    <reaction evidence="9 10">
        <text>Couples ATP hydrolysis with the unwinding of duplex DNA by translocating in the 3'-5' direction.</text>
        <dbReference type="EC" id="5.6.2.4"/>
    </reaction>
</comment>
<keyword evidence="7" id="KW-0238">DNA-binding</keyword>
<dbReference type="CDD" id="cd18794">
    <property type="entry name" value="SF2_C_RecQ"/>
    <property type="match status" value="1"/>
</dbReference>
<sequence length="872" mass="96001">MGFTYAKEPRENPQAPVASTSRPKPRLPDLPPIDLDDFEPSPPPRTNGKNKAGKKQADVIVLDDEDEDDDDEMEMEEVEPAWTSRPAAAEQRQSVEGENEEDEEQLAKLDVELASLDEQIKSLRQLRATLQSDRSDISNRIQARRKTAIASQPTKPKAPAKGAVDYTKSNFPWSSQLKTTMKQVWGHQTFRPSQEAAINASLAGAELCAILPTGGGKSLIYQLPAILAEKGTTIVISPLISLMDDQVYNLKAKGISAEQINASTTQEEVRALLKRMLGNEAKKGKGKAAKHFDEDEQDPPPKLVYVTPERLDKSKTFMSTLTKMYDSGLLVRFVIDEAHCISTMGHDYRTSYQALRRLKALFPSVPILCTTATAPASVIADMLKTLALPTKTSPGEAALPNTTVLFSSPLYRPNLIYQVLPKPSAAAAQVQAIIDYIEETHKGDTGIIYCLTRADCENVVRQLSTSSVRAAVYHAQLENDEKLRVQDQWRRKKIHVVVATNASFGLGIDKPDVRFVIHHSLAKSLSNFYQESGRAGRDGLQSDCVLFSRAADVSRISTLIYESYHSGGKEKLFEMVKMCEDLRTCRKILFARSFEATHSSSSAFAAEGGDEPCQHCDNCLRDPSTYESLDISHHAYRALRILSAAGKQSATLTLPQAADLVRGLGKGGFSTQTQGSKGKGKGSVDVNEVAGGKVTLDKDTCEAMLMRLLVDGYLVETFHGSEFSLTPLRRLLSSLTSLVRFAAAYSVIAYLQVSSRASRFTRISPEDVEAEGLLVELLMDVRVSGKGKGKGTKRKATAEPKKPKAAPAKKKTKVQEIELDDEEEEEEEEEGFFFEDDEGQEDDDVADAEEEEALLASGMTEEDGFEVYSRRD</sequence>
<dbReference type="GO" id="GO:0009378">
    <property type="term" value="F:four-way junction helicase activity"/>
    <property type="evidence" value="ECO:0007669"/>
    <property type="project" value="TreeGrafter"/>
</dbReference>
<accession>A0A1Y2FU13</accession>
<dbReference type="InterPro" id="IPR032284">
    <property type="entry name" value="RecQ_Zn-bd"/>
</dbReference>
<keyword evidence="6 10" id="KW-0067">ATP-binding</keyword>
<protein>
    <recommendedName>
        <fullName evidence="10">ATP-dependent DNA helicase</fullName>
        <ecNumber evidence="10">5.6.2.4</ecNumber>
    </recommendedName>
</protein>
<feature type="compositionally biased region" description="Acidic residues" evidence="11">
    <location>
        <begin position="61"/>
        <end position="79"/>
    </location>
</feature>
<gene>
    <name evidence="14" type="ORF">BCR35DRAFT_39346</name>
</gene>
<evidence type="ECO:0000313" key="14">
    <source>
        <dbReference type="EMBL" id="ORY87468.1"/>
    </source>
</evidence>
<dbReference type="SUPFAM" id="SSF52540">
    <property type="entry name" value="P-loop containing nucleoside triphosphate hydrolases"/>
    <property type="match status" value="1"/>
</dbReference>
<dbReference type="Pfam" id="PF00271">
    <property type="entry name" value="Helicase_C"/>
    <property type="match status" value="1"/>
</dbReference>
<dbReference type="NCBIfam" id="TIGR00614">
    <property type="entry name" value="recQ_fam"/>
    <property type="match status" value="1"/>
</dbReference>
<name>A0A1Y2FU13_9BASI</name>
<feature type="compositionally biased region" description="Acidic residues" evidence="11">
    <location>
        <begin position="817"/>
        <end position="853"/>
    </location>
</feature>
<dbReference type="InterPro" id="IPR011545">
    <property type="entry name" value="DEAD/DEAH_box_helicase_dom"/>
</dbReference>
<dbReference type="AlphaFoldDB" id="A0A1Y2FU13"/>
<organism evidence="14 15">
    <name type="scientific">Leucosporidium creatinivorum</name>
    <dbReference type="NCBI Taxonomy" id="106004"/>
    <lineage>
        <taxon>Eukaryota</taxon>
        <taxon>Fungi</taxon>
        <taxon>Dikarya</taxon>
        <taxon>Basidiomycota</taxon>
        <taxon>Pucciniomycotina</taxon>
        <taxon>Microbotryomycetes</taxon>
        <taxon>Leucosporidiales</taxon>
        <taxon>Leucosporidium</taxon>
    </lineage>
</organism>
<keyword evidence="10" id="KW-0539">Nucleus</keyword>
<dbReference type="InParanoid" id="A0A1Y2FU13"/>
<dbReference type="InterPro" id="IPR027417">
    <property type="entry name" value="P-loop_NTPase"/>
</dbReference>
<dbReference type="Gene3D" id="3.40.50.300">
    <property type="entry name" value="P-loop containing nucleotide triphosphate hydrolases"/>
    <property type="match status" value="2"/>
</dbReference>
<keyword evidence="4 10" id="KW-0378">Hydrolase</keyword>
<dbReference type="PROSITE" id="PS51192">
    <property type="entry name" value="HELICASE_ATP_BIND_1"/>
    <property type="match status" value="1"/>
</dbReference>
<evidence type="ECO:0000256" key="1">
    <source>
        <dbReference type="ARBA" id="ARBA00005446"/>
    </source>
</evidence>
<evidence type="ECO:0000259" key="13">
    <source>
        <dbReference type="PROSITE" id="PS51194"/>
    </source>
</evidence>
<evidence type="ECO:0000256" key="8">
    <source>
        <dbReference type="ARBA" id="ARBA00023235"/>
    </source>
</evidence>
<dbReference type="InterPro" id="IPR004589">
    <property type="entry name" value="DNA_helicase_ATP-dep_RecQ"/>
</dbReference>
<dbReference type="PROSITE" id="PS51194">
    <property type="entry name" value="HELICASE_CTER"/>
    <property type="match status" value="1"/>
</dbReference>
<dbReference type="GO" id="GO:0005524">
    <property type="term" value="F:ATP binding"/>
    <property type="evidence" value="ECO:0007669"/>
    <property type="project" value="UniProtKB-KW"/>
</dbReference>
<evidence type="ECO:0000256" key="10">
    <source>
        <dbReference type="RuleBase" id="RU364117"/>
    </source>
</evidence>
<dbReference type="EMBL" id="MCGR01000013">
    <property type="protein sequence ID" value="ORY87468.1"/>
    <property type="molecule type" value="Genomic_DNA"/>
</dbReference>
<evidence type="ECO:0000259" key="12">
    <source>
        <dbReference type="PROSITE" id="PS51192"/>
    </source>
</evidence>
<dbReference type="InterPro" id="IPR014001">
    <property type="entry name" value="Helicase_ATP-bd"/>
</dbReference>
<dbReference type="InterPro" id="IPR036388">
    <property type="entry name" value="WH-like_DNA-bd_sf"/>
</dbReference>
<dbReference type="GO" id="GO:0046872">
    <property type="term" value="F:metal ion binding"/>
    <property type="evidence" value="ECO:0007669"/>
    <property type="project" value="UniProtKB-KW"/>
</dbReference>
<proteinExistence type="inferred from homology"/>
<keyword evidence="3 10" id="KW-0547">Nucleotide-binding</keyword>
<feature type="compositionally biased region" description="Basic residues" evidence="11">
    <location>
        <begin position="803"/>
        <end position="812"/>
    </location>
</feature>
<feature type="domain" description="Helicase C-terminal" evidence="13">
    <location>
        <begin position="429"/>
        <end position="583"/>
    </location>
</feature>
<keyword evidence="15" id="KW-1185">Reference proteome</keyword>
<dbReference type="GO" id="GO:0043138">
    <property type="term" value="F:3'-5' DNA helicase activity"/>
    <property type="evidence" value="ECO:0007669"/>
    <property type="project" value="UniProtKB-EC"/>
</dbReference>
<evidence type="ECO:0000256" key="4">
    <source>
        <dbReference type="ARBA" id="ARBA00022801"/>
    </source>
</evidence>
<evidence type="ECO:0000256" key="6">
    <source>
        <dbReference type="ARBA" id="ARBA00022840"/>
    </source>
</evidence>
<comment type="caution">
    <text evidence="14">The sequence shown here is derived from an EMBL/GenBank/DDBJ whole genome shotgun (WGS) entry which is preliminary data.</text>
</comment>
<feature type="compositionally biased region" description="Basic residues" evidence="11">
    <location>
        <begin position="785"/>
        <end position="795"/>
    </location>
</feature>
<dbReference type="InterPro" id="IPR001650">
    <property type="entry name" value="Helicase_C-like"/>
</dbReference>
<dbReference type="PANTHER" id="PTHR13710:SF105">
    <property type="entry name" value="ATP-DEPENDENT DNA HELICASE Q1"/>
    <property type="match status" value="1"/>
</dbReference>
<dbReference type="GO" id="GO:0005694">
    <property type="term" value="C:chromosome"/>
    <property type="evidence" value="ECO:0007669"/>
    <property type="project" value="TreeGrafter"/>
</dbReference>
<dbReference type="SMART" id="SM00487">
    <property type="entry name" value="DEXDc"/>
    <property type="match status" value="1"/>
</dbReference>
<dbReference type="GO" id="GO:0005634">
    <property type="term" value="C:nucleus"/>
    <property type="evidence" value="ECO:0007669"/>
    <property type="project" value="UniProtKB-SubCell"/>
</dbReference>
<feature type="region of interest" description="Disordered" evidence="11">
    <location>
        <begin position="785"/>
        <end position="872"/>
    </location>
</feature>
<dbReference type="Gene3D" id="1.10.10.10">
    <property type="entry name" value="Winged helix-like DNA-binding domain superfamily/Winged helix DNA-binding domain"/>
    <property type="match status" value="1"/>
</dbReference>
<comment type="subcellular location">
    <subcellularLocation>
        <location evidence="10">Nucleus</location>
    </subcellularLocation>
</comment>
<dbReference type="GO" id="GO:0005737">
    <property type="term" value="C:cytoplasm"/>
    <property type="evidence" value="ECO:0007669"/>
    <property type="project" value="TreeGrafter"/>
</dbReference>
<comment type="similarity">
    <text evidence="1 10">Belongs to the helicase family. RecQ subfamily.</text>
</comment>
<evidence type="ECO:0000256" key="11">
    <source>
        <dbReference type="SAM" id="MobiDB-lite"/>
    </source>
</evidence>
<evidence type="ECO:0000256" key="7">
    <source>
        <dbReference type="ARBA" id="ARBA00023125"/>
    </source>
</evidence>
<keyword evidence="8" id="KW-0413">Isomerase</keyword>
<feature type="region of interest" description="Disordered" evidence="11">
    <location>
        <begin position="145"/>
        <end position="165"/>
    </location>
</feature>
<reference evidence="14 15" key="1">
    <citation type="submission" date="2016-07" db="EMBL/GenBank/DDBJ databases">
        <title>Pervasive Adenine N6-methylation of Active Genes in Fungi.</title>
        <authorList>
            <consortium name="DOE Joint Genome Institute"/>
            <person name="Mondo S.J."/>
            <person name="Dannebaum R.O."/>
            <person name="Kuo R.C."/>
            <person name="Labutti K."/>
            <person name="Haridas S."/>
            <person name="Kuo A."/>
            <person name="Salamov A."/>
            <person name="Ahrendt S.R."/>
            <person name="Lipzen A."/>
            <person name="Sullivan W."/>
            <person name="Andreopoulos W.B."/>
            <person name="Clum A."/>
            <person name="Lindquist E."/>
            <person name="Daum C."/>
            <person name="Ramamoorthy G.K."/>
            <person name="Gryganskyi A."/>
            <person name="Culley D."/>
            <person name="Magnuson J.K."/>
            <person name="James T.Y."/>
            <person name="O'Malley M.A."/>
            <person name="Stajich J.E."/>
            <person name="Spatafora J.W."/>
            <person name="Visel A."/>
            <person name="Grigoriev I.V."/>
        </authorList>
    </citation>
    <scope>NUCLEOTIDE SEQUENCE [LARGE SCALE GENOMIC DNA]</scope>
    <source>
        <strain evidence="14 15">62-1032</strain>
    </source>
</reference>
<evidence type="ECO:0000313" key="15">
    <source>
        <dbReference type="Proteomes" id="UP000193467"/>
    </source>
</evidence>
<dbReference type="Pfam" id="PF00270">
    <property type="entry name" value="DEAD"/>
    <property type="match status" value="1"/>
</dbReference>
<feature type="region of interest" description="Disordered" evidence="11">
    <location>
        <begin position="1"/>
        <end position="105"/>
    </location>
</feature>
<dbReference type="GO" id="GO:0003677">
    <property type="term" value="F:DNA binding"/>
    <property type="evidence" value="ECO:0007669"/>
    <property type="project" value="UniProtKB-KW"/>
</dbReference>
<comment type="catalytic activity">
    <reaction evidence="10">
        <text>ATP + H2O = ADP + phosphate + H(+)</text>
        <dbReference type="Rhea" id="RHEA:13065"/>
        <dbReference type="ChEBI" id="CHEBI:15377"/>
        <dbReference type="ChEBI" id="CHEBI:15378"/>
        <dbReference type="ChEBI" id="CHEBI:30616"/>
        <dbReference type="ChEBI" id="CHEBI:43474"/>
        <dbReference type="ChEBI" id="CHEBI:456216"/>
    </reaction>
</comment>
<dbReference type="Proteomes" id="UP000193467">
    <property type="component" value="Unassembled WGS sequence"/>
</dbReference>
<dbReference type="PANTHER" id="PTHR13710">
    <property type="entry name" value="DNA HELICASE RECQ FAMILY MEMBER"/>
    <property type="match status" value="1"/>
</dbReference>
<dbReference type="OrthoDB" id="10261556at2759"/>
<feature type="domain" description="Helicase ATP-binding" evidence="12">
    <location>
        <begin position="198"/>
        <end position="392"/>
    </location>
</feature>
<keyword evidence="5 10" id="KW-0347">Helicase</keyword>
<dbReference type="Pfam" id="PF16124">
    <property type="entry name" value="RecQ_Zn_bind"/>
    <property type="match status" value="1"/>
</dbReference>
<dbReference type="SMART" id="SM00490">
    <property type="entry name" value="HELICc"/>
    <property type="match status" value="1"/>
</dbReference>
<evidence type="ECO:0000256" key="9">
    <source>
        <dbReference type="ARBA" id="ARBA00034617"/>
    </source>
</evidence>
<dbReference type="GO" id="GO:0000724">
    <property type="term" value="P:double-strand break repair via homologous recombination"/>
    <property type="evidence" value="ECO:0007669"/>
    <property type="project" value="TreeGrafter"/>
</dbReference>
<dbReference type="GO" id="GO:0016887">
    <property type="term" value="F:ATP hydrolysis activity"/>
    <property type="evidence" value="ECO:0007669"/>
    <property type="project" value="RHEA"/>
</dbReference>
<evidence type="ECO:0000256" key="2">
    <source>
        <dbReference type="ARBA" id="ARBA00022723"/>
    </source>
</evidence>